<dbReference type="RefSeq" id="WP_040992228.1">
    <property type="nucleotide sequence ID" value="NZ_JTKH01000024.1"/>
</dbReference>
<dbReference type="SUPFAM" id="SSF81901">
    <property type="entry name" value="HCP-like"/>
    <property type="match status" value="1"/>
</dbReference>
<dbReference type="SMART" id="SM00671">
    <property type="entry name" value="SEL1"/>
    <property type="match status" value="4"/>
</dbReference>
<evidence type="ECO:0000256" key="1">
    <source>
        <dbReference type="SAM" id="MobiDB-lite"/>
    </source>
</evidence>
<organism evidence="2 3">
    <name type="scientific">Vibrio renipiscarius</name>
    <dbReference type="NCBI Taxonomy" id="1461322"/>
    <lineage>
        <taxon>Bacteria</taxon>
        <taxon>Pseudomonadati</taxon>
        <taxon>Pseudomonadota</taxon>
        <taxon>Gammaproteobacteria</taxon>
        <taxon>Vibrionales</taxon>
        <taxon>Vibrionaceae</taxon>
        <taxon>Vibrio</taxon>
    </lineage>
</organism>
<accession>A0A0C2NIU6</accession>
<comment type="caution">
    <text evidence="2">The sequence shown here is derived from an EMBL/GenBank/DDBJ whole genome shotgun (WGS) entry which is preliminary data.</text>
</comment>
<feature type="region of interest" description="Disordered" evidence="1">
    <location>
        <begin position="371"/>
        <end position="394"/>
    </location>
</feature>
<sequence>MNIMGIAIGATGLLLLLMFLWMLAHSYQQKRLEQERRQREVAYRKALERDRKQEEQLRISKAENGDLGMILYLAKEAERNHLRKALYWYNKAALLDSVTGMYGIIRISTRMRDDMVLREQSKYWKIAIAAMDGDLNAKVQMAEALYFGRGVEQNIDKGYRLMEEAALQQYIPAMLFLGDWMIAPENPNPSPQASTEWYRKAALLRNNEGRMKLGMNYVHGIGVEEDFSQGCYWLERAAEKGYTPAMYKAGEVWLGHGLRGRSVAYIWLFLAGQMGHEEARVLREQVALNLSVDTVVGLQSLSKPMLKRIMDNKVGKHALIKALNKLYKRDIDYTLYDPSTVLDAEAPEHEVLQDEQGSQYGHVQEATTATATTASTTSNAPLNFSHSPMDKLAP</sequence>
<reference evidence="2 3" key="1">
    <citation type="submission" date="2014-11" db="EMBL/GenBank/DDBJ databases">
        <title>Draft Genome Sequence of Vibrio piscirenalis strains CECT 8603T and CECT 8604, two marine Gammaproteobacterium isolated from cultured gilthead sea bream (Sparus aurata).</title>
        <authorList>
            <person name="Arahal D.R."/>
            <person name="Rodrigo-Torres L."/>
            <person name="Lucena T."/>
            <person name="Pujalte M.J."/>
        </authorList>
    </citation>
    <scope>NUCLEOTIDE SEQUENCE [LARGE SCALE GENOMIC DNA]</scope>
    <source>
        <strain evidence="2 3">DCR 1-4-2</strain>
    </source>
</reference>
<accession>A0A0C2K852</accession>
<gene>
    <name evidence="2" type="ORF">OJ16_15905</name>
</gene>
<keyword evidence="3" id="KW-1185">Reference proteome</keyword>
<dbReference type="OrthoDB" id="6114904at2"/>
<dbReference type="InterPro" id="IPR050767">
    <property type="entry name" value="Sel1_AlgK"/>
</dbReference>
<dbReference type="PANTHER" id="PTHR11102">
    <property type="entry name" value="SEL-1-LIKE PROTEIN"/>
    <property type="match status" value="1"/>
</dbReference>
<dbReference type="AlphaFoldDB" id="A0A0C2NIU6"/>
<proteinExistence type="predicted"/>
<dbReference type="EMBL" id="JTKH01000024">
    <property type="protein sequence ID" value="KII76290.1"/>
    <property type="molecule type" value="Genomic_DNA"/>
</dbReference>
<evidence type="ECO:0000313" key="2">
    <source>
        <dbReference type="EMBL" id="KII76290.1"/>
    </source>
</evidence>
<dbReference type="PANTHER" id="PTHR11102:SF160">
    <property type="entry name" value="ERAD-ASSOCIATED E3 UBIQUITIN-PROTEIN LIGASE COMPONENT HRD3"/>
    <property type="match status" value="1"/>
</dbReference>
<dbReference type="Proteomes" id="UP000031672">
    <property type="component" value="Unassembled WGS sequence"/>
</dbReference>
<dbReference type="Pfam" id="PF08238">
    <property type="entry name" value="Sel1"/>
    <property type="match status" value="5"/>
</dbReference>
<name>A0A0C2NIU6_9VIBR</name>
<dbReference type="InterPro" id="IPR011990">
    <property type="entry name" value="TPR-like_helical_dom_sf"/>
</dbReference>
<dbReference type="Gene3D" id="1.25.40.10">
    <property type="entry name" value="Tetratricopeptide repeat domain"/>
    <property type="match status" value="1"/>
</dbReference>
<evidence type="ECO:0000313" key="3">
    <source>
        <dbReference type="Proteomes" id="UP000031672"/>
    </source>
</evidence>
<dbReference type="InterPro" id="IPR006597">
    <property type="entry name" value="Sel1-like"/>
</dbReference>
<protein>
    <submittedName>
        <fullName evidence="2">TPR repeat protein SEL1 subfamily</fullName>
    </submittedName>
</protein>
<dbReference type="STRING" id="1461322.OJ16_15905"/>